<evidence type="ECO:0000313" key="8">
    <source>
        <dbReference type="Proteomes" id="UP000309544"/>
    </source>
</evidence>
<reference evidence="7 8" key="1">
    <citation type="submission" date="2019-05" db="EMBL/GenBank/DDBJ databases">
        <title>Draft Whole-Genome sequence of the green sulfur bacterium Prosthecochloris vibrioformis DSM 260.</title>
        <authorList>
            <person name="Meyer T.E."/>
            <person name="Kyndt J.A."/>
        </authorList>
    </citation>
    <scope>NUCLEOTIDE SEQUENCE [LARGE SCALE GENOMIC DNA]</scope>
    <source>
        <strain evidence="7 8">DSM 260</strain>
    </source>
</reference>
<dbReference type="Gene3D" id="2.30.30.60">
    <property type="match status" value="1"/>
</dbReference>
<dbReference type="GO" id="GO:0008381">
    <property type="term" value="F:mechanosensitive monoatomic ion channel activity"/>
    <property type="evidence" value="ECO:0007669"/>
    <property type="project" value="InterPro"/>
</dbReference>
<evidence type="ECO:0000259" key="6">
    <source>
        <dbReference type="Pfam" id="PF00924"/>
    </source>
</evidence>
<feature type="domain" description="Mechanosensitive ion channel MscS" evidence="6">
    <location>
        <begin position="111"/>
        <end position="176"/>
    </location>
</feature>
<dbReference type="Pfam" id="PF00924">
    <property type="entry name" value="MS_channel_2nd"/>
    <property type="match status" value="1"/>
</dbReference>
<keyword evidence="2 5" id="KW-0812">Transmembrane</keyword>
<keyword evidence="4 5" id="KW-0472">Membrane</keyword>
<feature type="transmembrane region" description="Helical" evidence="5">
    <location>
        <begin position="23"/>
        <end position="42"/>
    </location>
</feature>
<dbReference type="InterPro" id="IPR045275">
    <property type="entry name" value="MscS_archaea/bacteria_type"/>
</dbReference>
<feature type="transmembrane region" description="Helical" evidence="5">
    <location>
        <begin position="62"/>
        <end position="82"/>
    </location>
</feature>
<dbReference type="PANTHER" id="PTHR30221:SF1">
    <property type="entry name" value="SMALL-CONDUCTANCE MECHANOSENSITIVE CHANNEL"/>
    <property type="match status" value="1"/>
</dbReference>
<evidence type="ECO:0000256" key="3">
    <source>
        <dbReference type="ARBA" id="ARBA00022989"/>
    </source>
</evidence>
<feature type="transmembrane region" description="Helical" evidence="5">
    <location>
        <begin position="102"/>
        <end position="124"/>
    </location>
</feature>
<evidence type="ECO:0000256" key="5">
    <source>
        <dbReference type="SAM" id="Phobius"/>
    </source>
</evidence>
<accession>A0A5C4RZ61</accession>
<dbReference type="Proteomes" id="UP000309544">
    <property type="component" value="Unassembled WGS sequence"/>
</dbReference>
<evidence type="ECO:0000256" key="1">
    <source>
        <dbReference type="ARBA" id="ARBA00004370"/>
    </source>
</evidence>
<evidence type="ECO:0000256" key="2">
    <source>
        <dbReference type="ARBA" id="ARBA00022692"/>
    </source>
</evidence>
<dbReference type="InterPro" id="IPR006685">
    <property type="entry name" value="MscS_channel_2nd"/>
</dbReference>
<name>A0A5C4RZ61_PROVB</name>
<sequence>MKSETLQVVSMLRLDLFTTSEPLGIAFLGLLFFLFALFLSMLTRRLARRMESFLTDVTGVRFASAFLQVLVFLIAFMLYSNIVPGLRALGTALLAGVSVASIVLGLAAQTTLSNIVAGGALVLFRPIRVGDSIRFATPEGVMTAEVEIIGLGHTRLRGSAGEEVIVPNSVMVNSVIIKKREVAA</sequence>
<dbReference type="GO" id="GO:0016020">
    <property type="term" value="C:membrane"/>
    <property type="evidence" value="ECO:0007669"/>
    <property type="project" value="UniProtKB-SubCell"/>
</dbReference>
<protein>
    <submittedName>
        <fullName evidence="7">Mechanosensitive ion channel</fullName>
    </submittedName>
</protein>
<dbReference type="RefSeq" id="WP_068867583.1">
    <property type="nucleotide sequence ID" value="NZ_VDCI01000010.1"/>
</dbReference>
<keyword evidence="8" id="KW-1185">Reference proteome</keyword>
<proteinExistence type="predicted"/>
<gene>
    <name evidence="7" type="ORF">FGF68_09780</name>
</gene>
<comment type="subcellular location">
    <subcellularLocation>
        <location evidence="1">Membrane</location>
    </subcellularLocation>
</comment>
<dbReference type="AlphaFoldDB" id="A0A5C4RZ61"/>
<keyword evidence="3 5" id="KW-1133">Transmembrane helix</keyword>
<dbReference type="SUPFAM" id="SSF50182">
    <property type="entry name" value="Sm-like ribonucleoproteins"/>
    <property type="match status" value="1"/>
</dbReference>
<dbReference type="InterPro" id="IPR010920">
    <property type="entry name" value="LSM_dom_sf"/>
</dbReference>
<organism evidence="7 8">
    <name type="scientific">Prosthecochloris vibrioformis</name>
    <name type="common">Chlorobium vibrioforme</name>
    <dbReference type="NCBI Taxonomy" id="1098"/>
    <lineage>
        <taxon>Bacteria</taxon>
        <taxon>Pseudomonadati</taxon>
        <taxon>Chlorobiota</taxon>
        <taxon>Chlorobiia</taxon>
        <taxon>Chlorobiales</taxon>
        <taxon>Chlorobiaceae</taxon>
        <taxon>Prosthecochloris</taxon>
    </lineage>
</organism>
<evidence type="ECO:0000313" key="7">
    <source>
        <dbReference type="EMBL" id="TNJ35951.1"/>
    </source>
</evidence>
<comment type="caution">
    <text evidence="7">The sequence shown here is derived from an EMBL/GenBank/DDBJ whole genome shotgun (WGS) entry which is preliminary data.</text>
</comment>
<dbReference type="EMBL" id="VDCI01000010">
    <property type="protein sequence ID" value="TNJ35951.1"/>
    <property type="molecule type" value="Genomic_DNA"/>
</dbReference>
<dbReference type="InterPro" id="IPR023408">
    <property type="entry name" value="MscS_beta-dom_sf"/>
</dbReference>
<evidence type="ECO:0000256" key="4">
    <source>
        <dbReference type="ARBA" id="ARBA00023136"/>
    </source>
</evidence>
<dbReference type="PANTHER" id="PTHR30221">
    <property type="entry name" value="SMALL-CONDUCTANCE MECHANOSENSITIVE CHANNEL"/>
    <property type="match status" value="1"/>
</dbReference>
<dbReference type="Gene3D" id="1.10.287.1260">
    <property type="match status" value="1"/>
</dbReference>